<dbReference type="GeneID" id="8825444"/>
<protein>
    <submittedName>
        <fullName evidence="2">Uncharacterized protein</fullName>
    </submittedName>
</protein>
<evidence type="ECO:0000256" key="1">
    <source>
        <dbReference type="SAM" id="MobiDB-lite"/>
    </source>
</evidence>
<reference evidence="2" key="4">
    <citation type="submission" date="2016-09" db="EMBL/GenBank/DDBJ databases">
        <authorList>
            <person name="Pfeiffer F."/>
        </authorList>
    </citation>
    <scope>NUCLEOTIDE SEQUENCE</scope>
    <source>
        <strain evidence="2">ATCC 43099</strain>
    </source>
</reference>
<dbReference type="Proteomes" id="UP000001879">
    <property type="component" value="Chromosome"/>
</dbReference>
<gene>
    <name evidence="2" type="ordered locus">Nmag_2589</name>
    <name evidence="3" type="ORF">C500_07443</name>
</gene>
<dbReference type="PATRIC" id="fig|547559.17.peg.1455"/>
<keyword evidence="4" id="KW-1185">Reference proteome</keyword>
<reference evidence="2 4" key="2">
    <citation type="journal article" date="2012" name="BMC Genomics">
        <title>A comparative genomics perspective on the genetic content of the alkaliphilic haloarchaeon Natrialba magadii ATCC 43099T.</title>
        <authorList>
            <person name="Siddaramappa S."/>
            <person name="Challacombe J.F."/>
            <person name="Decastro R.E."/>
            <person name="Pfeiffer F."/>
            <person name="Sastre D.E."/>
            <person name="Gimenez M.I."/>
            <person name="Paggi R.A."/>
            <person name="Detter J.C."/>
            <person name="Davenport K.W."/>
            <person name="Goodwin L.A."/>
            <person name="Kyrpides N."/>
            <person name="Tapia R."/>
            <person name="Pitluck S."/>
            <person name="Lucas S."/>
            <person name="Woyke T."/>
            <person name="Maupin-Furlow J.A."/>
        </authorList>
    </citation>
    <scope>NUCLEOTIDE SEQUENCE [LARGE SCALE GENOMIC DNA]</scope>
    <source>
        <strain evidence="2">ATCC 43099</strain>
        <strain evidence="4">ATCC 43099 / DSM 3394 / CCM 3739 / CIP 104546 / IAM 13178 / JCM 8861 / NBRC 102185 / NCIMB 2190 / MS3</strain>
    </source>
</reference>
<dbReference type="eggNOG" id="arCOG01023">
    <property type="taxonomic scope" value="Archaea"/>
</dbReference>
<reference evidence="3 5" key="3">
    <citation type="journal article" date="2014" name="PLoS Genet.">
        <title>Phylogenetically driven sequencing of extremely halophilic archaea reveals strategies for static and dynamic osmo-response.</title>
        <authorList>
            <person name="Becker E.A."/>
            <person name="Seitzer P.M."/>
            <person name="Tritt A."/>
            <person name="Larsen D."/>
            <person name="Krusor M."/>
            <person name="Yao A.I."/>
            <person name="Wu D."/>
            <person name="Madern D."/>
            <person name="Eisen J.A."/>
            <person name="Darling A.E."/>
            <person name="Facciotti M.T."/>
        </authorList>
    </citation>
    <scope>NUCLEOTIDE SEQUENCE [LARGE SCALE GENOMIC DNA]</scope>
    <source>
        <strain evidence="5">ATCC 43099 / DSM 3394 / CCM 3739 / CIP 104546 / IAM 13178 / JCM 8861 / NBRC 102185 / NCIMB 2190 / MS3</strain>
        <strain evidence="3">MS-3</strain>
    </source>
</reference>
<dbReference type="PaxDb" id="547559-Nmag_2589"/>
<dbReference type="AlphaFoldDB" id="D3SYV6"/>
<feature type="region of interest" description="Disordered" evidence="1">
    <location>
        <begin position="43"/>
        <end position="85"/>
    </location>
</feature>
<reference evidence="4" key="1">
    <citation type="submission" date="2010-02" db="EMBL/GenBank/DDBJ databases">
        <title>Complete sequence of chromosome of Natrialba magadii ATCC 43099.</title>
        <authorList>
            <consortium name="US DOE Joint Genome Institute"/>
            <person name="Lucas S."/>
            <person name="Copeland A."/>
            <person name="Lapidus A."/>
            <person name="Cheng J.-F."/>
            <person name="Bruce D."/>
            <person name="Goodwin L."/>
            <person name="Pitluck S."/>
            <person name="Davenport K."/>
            <person name="Saunders E."/>
            <person name="Detter J.C."/>
            <person name="Han C."/>
            <person name="Tapia R."/>
            <person name="Land M."/>
            <person name="Hauser L."/>
            <person name="Kyrpides N."/>
            <person name="Mikhailova N."/>
            <person name="De Castro R.E."/>
            <person name="Maupin-Furlow J.A."/>
            <person name="Woyke T."/>
        </authorList>
    </citation>
    <scope>NUCLEOTIDE SEQUENCE [LARGE SCALE GENOMIC DNA]</scope>
    <source>
        <strain evidence="4">ATCC 43099 / DSM 3394 / CCM 3739 / CIP 104546 / IAM 13178 / JCM 8861 / NBRC 102185 / NCIMB 2190 / MS3</strain>
    </source>
</reference>
<evidence type="ECO:0000313" key="2">
    <source>
        <dbReference type="EMBL" id="ADD06148.1"/>
    </source>
</evidence>
<dbReference type="HOGENOM" id="CLU_920147_0_0_2"/>
<sequence>MSQRPTHSPRGTDDRSTTPTLRSRRSVLSGGAAVATIAMAGCLDEQSTGGDDNDDNGSSDDDGNADDGNGDGTSRESEETQQEELEDELFAVLDAYFEAAAEGDLEAIDDVMHSLNPLNPAQWEEDGWEYQGGDGEVPSPFEGEIVTADGTVDDVLELEGAEFLFMETDLEAELADDQLALVRADEDWLEQAEAVADDDDDDSVGVDYDFEEEPEVTTWALATEDDEWRLLFMGAEEEEPPEDPTEAFEEEIIDEDQDVVAEIDWEHEQDQPEDQDDEHGHLDDVEMARVEFTDEPGIEADAVRAESTIDGGHFEVGSSWSRSWGTVTYHPEGDQIVVRIAQDGDETIVHREHYLP</sequence>
<evidence type="ECO:0000313" key="3">
    <source>
        <dbReference type="EMBL" id="ELY30853.1"/>
    </source>
</evidence>
<feature type="compositionally biased region" description="Acidic residues" evidence="1">
    <location>
        <begin position="51"/>
        <end position="69"/>
    </location>
</feature>
<name>D3SYV6_NATMM</name>
<dbReference type="KEGG" id="nmg:Nmag_2589"/>
<organism evidence="2 4">
    <name type="scientific">Natrialba magadii (strain ATCC 43099 / DSM 3394 / CCM 3739 / CIP 104546 / IAM 13178 / JCM 8861 / NBRC 102185 / NCIMB 2190 / MS3)</name>
    <name type="common">Natronobacterium magadii</name>
    <dbReference type="NCBI Taxonomy" id="547559"/>
    <lineage>
        <taxon>Archaea</taxon>
        <taxon>Methanobacteriati</taxon>
        <taxon>Methanobacteriota</taxon>
        <taxon>Stenosarchaea group</taxon>
        <taxon>Halobacteria</taxon>
        <taxon>Halobacteriales</taxon>
        <taxon>Natrialbaceae</taxon>
        <taxon>Natrialba</taxon>
    </lineage>
</organism>
<dbReference type="OrthoDB" id="327300at2157"/>
<evidence type="ECO:0000313" key="4">
    <source>
        <dbReference type="Proteomes" id="UP000001879"/>
    </source>
</evidence>
<accession>D3SYV6</accession>
<feature type="region of interest" description="Disordered" evidence="1">
    <location>
        <begin position="1"/>
        <end position="30"/>
    </location>
</feature>
<dbReference type="RefSeq" id="WP_004215210.1">
    <property type="nucleotide sequence ID" value="NC_013922.1"/>
</dbReference>
<feature type="compositionally biased region" description="Low complexity" evidence="1">
    <location>
        <begin position="17"/>
        <end position="29"/>
    </location>
</feature>
<dbReference type="Proteomes" id="UP000011543">
    <property type="component" value="Unassembled WGS sequence"/>
</dbReference>
<proteinExistence type="predicted"/>
<dbReference type="EMBL" id="CP001932">
    <property type="protein sequence ID" value="ADD06148.1"/>
    <property type="molecule type" value="Genomic_DNA"/>
</dbReference>
<evidence type="ECO:0000313" key="5">
    <source>
        <dbReference type="Proteomes" id="UP000011543"/>
    </source>
</evidence>
<dbReference type="EMBL" id="AOHS01000029">
    <property type="protein sequence ID" value="ELY30853.1"/>
    <property type="molecule type" value="Genomic_DNA"/>
</dbReference>